<protein>
    <submittedName>
        <fullName evidence="1">Uncharacterized protein</fullName>
    </submittedName>
</protein>
<dbReference type="RefSeq" id="WP_367638692.1">
    <property type="nucleotide sequence ID" value="NZ_JBFNQN010000008.1"/>
</dbReference>
<evidence type="ECO:0000313" key="1">
    <source>
        <dbReference type="EMBL" id="MEW9265559.1"/>
    </source>
</evidence>
<keyword evidence="2" id="KW-1185">Reference proteome</keyword>
<dbReference type="EMBL" id="JBFNQN010000008">
    <property type="protein sequence ID" value="MEW9265559.1"/>
    <property type="molecule type" value="Genomic_DNA"/>
</dbReference>
<name>A0ABV3P7G5_9ACTN</name>
<comment type="caution">
    <text evidence="1">The sequence shown here is derived from an EMBL/GenBank/DDBJ whole genome shotgun (WGS) entry which is preliminary data.</text>
</comment>
<accession>A0ABV3P7G5</accession>
<organism evidence="1 2">
    <name type="scientific">Kineococcus endophyticus</name>
    <dbReference type="NCBI Taxonomy" id="1181883"/>
    <lineage>
        <taxon>Bacteria</taxon>
        <taxon>Bacillati</taxon>
        <taxon>Actinomycetota</taxon>
        <taxon>Actinomycetes</taxon>
        <taxon>Kineosporiales</taxon>
        <taxon>Kineosporiaceae</taxon>
        <taxon>Kineococcus</taxon>
    </lineage>
</organism>
<evidence type="ECO:0000313" key="2">
    <source>
        <dbReference type="Proteomes" id="UP001555826"/>
    </source>
</evidence>
<sequence>MNQAGAAAQPSEWIAAWAEALRTVEGDVLLAEDLLRRLHGDPGFVPEVPVGDSWTSPDVTGPVPEQFAERARRLLARQEEVGAALEEAMHHVRSQTRALAKLDRAESRPVFLDTAV</sequence>
<reference evidence="1 2" key="1">
    <citation type="submission" date="2024-07" db="EMBL/GenBank/DDBJ databases">
        <authorList>
            <person name="Thanompreechachai J."/>
            <person name="Duangmal K."/>
        </authorList>
    </citation>
    <scope>NUCLEOTIDE SEQUENCE [LARGE SCALE GENOMIC DNA]</scope>
    <source>
        <strain evidence="1 2">KCTC 19886</strain>
    </source>
</reference>
<gene>
    <name evidence="1" type="ORF">AB1207_12440</name>
</gene>
<dbReference type="Proteomes" id="UP001555826">
    <property type="component" value="Unassembled WGS sequence"/>
</dbReference>
<proteinExistence type="predicted"/>